<accession>A0A7C9JTS4</accession>
<protein>
    <submittedName>
        <fullName evidence="3">Type II toxin-antitoxin system RelE/ParE family toxin</fullName>
    </submittedName>
</protein>
<dbReference type="Pfam" id="PF05016">
    <property type="entry name" value="ParE_toxin"/>
    <property type="match status" value="1"/>
</dbReference>
<evidence type="ECO:0000313" key="3">
    <source>
        <dbReference type="EMBL" id="NDL71143.1"/>
    </source>
</evidence>
<dbReference type="PANTHER" id="PTHR33755:SF6">
    <property type="entry name" value="PLASMID STABILIZATION SYSTEM PROTEIN"/>
    <property type="match status" value="1"/>
</dbReference>
<evidence type="ECO:0000256" key="1">
    <source>
        <dbReference type="ARBA" id="ARBA00006226"/>
    </source>
</evidence>
<name>A0A7C9JTS4_9GAMM</name>
<dbReference type="NCBIfam" id="TIGR02385">
    <property type="entry name" value="RelE_StbE"/>
    <property type="match status" value="1"/>
</dbReference>
<evidence type="ECO:0000313" key="4">
    <source>
        <dbReference type="Proteomes" id="UP000480312"/>
    </source>
</evidence>
<keyword evidence="2" id="KW-1277">Toxin-antitoxin system</keyword>
<dbReference type="Proteomes" id="UP000480312">
    <property type="component" value="Unassembled WGS sequence"/>
</dbReference>
<dbReference type="EMBL" id="JAAEHK010000014">
    <property type="protein sequence ID" value="NDL71143.1"/>
    <property type="molecule type" value="Genomic_DNA"/>
</dbReference>
<comment type="caution">
    <text evidence="3">The sequence shown here is derived from an EMBL/GenBank/DDBJ whole genome shotgun (WGS) entry which is preliminary data.</text>
</comment>
<dbReference type="RefSeq" id="WP_162219008.1">
    <property type="nucleotide sequence ID" value="NZ_JAAEHK010000014.1"/>
</dbReference>
<reference evidence="3 4" key="1">
    <citation type="submission" date="2020-01" db="EMBL/GenBank/DDBJ databases">
        <title>Whole genome sequencing of Halomonas alkaliphila strain LS44.</title>
        <authorList>
            <person name="Kumar S."/>
            <person name="Paul D."/>
            <person name="Shouche Y."/>
            <person name="Suryavanshi M.V."/>
        </authorList>
    </citation>
    <scope>NUCLEOTIDE SEQUENCE [LARGE SCALE GENOMIC DNA]</scope>
    <source>
        <strain evidence="3 4">LS44</strain>
    </source>
</reference>
<comment type="similarity">
    <text evidence="1">Belongs to the RelE toxin family.</text>
</comment>
<organism evidence="3 4">
    <name type="scientific">Vreelandella alkaliphila</name>
    <dbReference type="NCBI Taxonomy" id="272774"/>
    <lineage>
        <taxon>Bacteria</taxon>
        <taxon>Pseudomonadati</taxon>
        <taxon>Pseudomonadota</taxon>
        <taxon>Gammaproteobacteria</taxon>
        <taxon>Oceanospirillales</taxon>
        <taxon>Halomonadaceae</taxon>
        <taxon>Vreelandella</taxon>
    </lineage>
</organism>
<evidence type="ECO:0000256" key="2">
    <source>
        <dbReference type="ARBA" id="ARBA00022649"/>
    </source>
</evidence>
<gene>
    <name evidence="3" type="ORF">GPL32_11600</name>
</gene>
<dbReference type="AlphaFoldDB" id="A0A7C9JTS4"/>
<dbReference type="InterPro" id="IPR035093">
    <property type="entry name" value="RelE/ParE_toxin_dom_sf"/>
</dbReference>
<dbReference type="InterPro" id="IPR007712">
    <property type="entry name" value="RelE/ParE_toxin"/>
</dbReference>
<proteinExistence type="inferred from homology"/>
<dbReference type="Gene3D" id="3.30.2310.20">
    <property type="entry name" value="RelE-like"/>
    <property type="match status" value="1"/>
</dbReference>
<dbReference type="OrthoDB" id="9798046at2"/>
<dbReference type="InterPro" id="IPR051803">
    <property type="entry name" value="TA_system_RelE-like_toxin"/>
</dbReference>
<sequence length="92" mass="10422">MQIKWLRRALNDLESIADYIALDNPIAALAMVDTIESVTDGLSDHPKRGRDGRVPGTRELVIPDTAYISVYRLKARRVEILRVLHSAQNWPV</sequence>
<dbReference type="PANTHER" id="PTHR33755">
    <property type="entry name" value="TOXIN PARE1-RELATED"/>
    <property type="match status" value="1"/>
</dbReference>